<keyword evidence="3" id="KW-1185">Reference proteome</keyword>
<feature type="compositionally biased region" description="Low complexity" evidence="1">
    <location>
        <begin position="92"/>
        <end position="101"/>
    </location>
</feature>
<dbReference type="Proteomes" id="UP000324222">
    <property type="component" value="Unassembled WGS sequence"/>
</dbReference>
<protein>
    <submittedName>
        <fullName evidence="2">Uncharacterized protein</fullName>
    </submittedName>
</protein>
<dbReference type="AlphaFoldDB" id="A0A5B7HR48"/>
<feature type="region of interest" description="Disordered" evidence="1">
    <location>
        <begin position="52"/>
        <end position="112"/>
    </location>
</feature>
<evidence type="ECO:0000313" key="2">
    <source>
        <dbReference type="EMBL" id="MPC75451.1"/>
    </source>
</evidence>
<organism evidence="2 3">
    <name type="scientific">Portunus trituberculatus</name>
    <name type="common">Swimming crab</name>
    <name type="synonym">Neptunus trituberculatus</name>
    <dbReference type="NCBI Taxonomy" id="210409"/>
    <lineage>
        <taxon>Eukaryota</taxon>
        <taxon>Metazoa</taxon>
        <taxon>Ecdysozoa</taxon>
        <taxon>Arthropoda</taxon>
        <taxon>Crustacea</taxon>
        <taxon>Multicrustacea</taxon>
        <taxon>Malacostraca</taxon>
        <taxon>Eumalacostraca</taxon>
        <taxon>Eucarida</taxon>
        <taxon>Decapoda</taxon>
        <taxon>Pleocyemata</taxon>
        <taxon>Brachyura</taxon>
        <taxon>Eubrachyura</taxon>
        <taxon>Portunoidea</taxon>
        <taxon>Portunidae</taxon>
        <taxon>Portuninae</taxon>
        <taxon>Portunus</taxon>
    </lineage>
</organism>
<proteinExistence type="predicted"/>
<sequence>MNPYSAPFPCTSRHHHHYQRAPPVLGNSLSPRQHQHQRRLHRLAQLHVGTLHHSVHRSHSSSTSPHRSTSLSLLLRTKLKPPRLLIRNTPESLSTPRTIPSRPSPHHDHEAPFNWSSRHGATFQGTREAHRAVLMLQIDGEASRCVLTHPQHIAHSLR</sequence>
<feature type="compositionally biased region" description="Low complexity" evidence="1">
    <location>
        <begin position="60"/>
        <end position="76"/>
    </location>
</feature>
<evidence type="ECO:0000313" key="3">
    <source>
        <dbReference type="Proteomes" id="UP000324222"/>
    </source>
</evidence>
<name>A0A5B7HR48_PORTR</name>
<accession>A0A5B7HR48</accession>
<reference evidence="2 3" key="1">
    <citation type="submission" date="2019-05" db="EMBL/GenBank/DDBJ databases">
        <title>Another draft genome of Portunus trituberculatus and its Hox gene families provides insights of decapod evolution.</title>
        <authorList>
            <person name="Jeong J.-H."/>
            <person name="Song I."/>
            <person name="Kim S."/>
            <person name="Choi T."/>
            <person name="Kim D."/>
            <person name="Ryu S."/>
            <person name="Kim W."/>
        </authorList>
    </citation>
    <scope>NUCLEOTIDE SEQUENCE [LARGE SCALE GENOMIC DNA]</scope>
    <source>
        <tissue evidence="2">Muscle</tissue>
    </source>
</reference>
<comment type="caution">
    <text evidence="2">The sequence shown here is derived from an EMBL/GenBank/DDBJ whole genome shotgun (WGS) entry which is preliminary data.</text>
</comment>
<dbReference type="EMBL" id="VSRR010041141">
    <property type="protein sequence ID" value="MPC75451.1"/>
    <property type="molecule type" value="Genomic_DNA"/>
</dbReference>
<evidence type="ECO:0000256" key="1">
    <source>
        <dbReference type="SAM" id="MobiDB-lite"/>
    </source>
</evidence>
<gene>
    <name evidence="2" type="ORF">E2C01_069839</name>
</gene>
<feature type="region of interest" description="Disordered" evidence="1">
    <location>
        <begin position="1"/>
        <end position="39"/>
    </location>
</feature>